<dbReference type="KEGG" id="mflg:ABS361_00540"/>
<evidence type="ECO:0000313" key="12">
    <source>
        <dbReference type="EMBL" id="XBY44834.1"/>
    </source>
</evidence>
<evidence type="ECO:0000256" key="7">
    <source>
        <dbReference type="ARBA" id="ARBA00022989"/>
    </source>
</evidence>
<dbReference type="NCBIfam" id="TIGR02801">
    <property type="entry name" value="tolR"/>
    <property type="match status" value="1"/>
</dbReference>
<proteinExistence type="inferred from homology"/>
<evidence type="ECO:0000256" key="2">
    <source>
        <dbReference type="ARBA" id="ARBA00005811"/>
    </source>
</evidence>
<dbReference type="InterPro" id="IPR014168">
    <property type="entry name" value="Tol-Pal_TolR"/>
</dbReference>
<evidence type="ECO:0000256" key="11">
    <source>
        <dbReference type="SAM" id="Phobius"/>
    </source>
</evidence>
<keyword evidence="10" id="KW-0813">Transport</keyword>
<feature type="transmembrane region" description="Helical" evidence="11">
    <location>
        <begin position="36"/>
        <end position="57"/>
    </location>
</feature>
<gene>
    <name evidence="12" type="primary">tolR</name>
    <name evidence="12" type="ORF">ABS361_00540</name>
</gene>
<dbReference type="InterPro" id="IPR003400">
    <property type="entry name" value="ExbD"/>
</dbReference>
<dbReference type="PANTHER" id="PTHR30558:SF7">
    <property type="entry name" value="TOL-PAL SYSTEM PROTEIN TOLR"/>
    <property type="match status" value="1"/>
</dbReference>
<dbReference type="EMBL" id="CP158568">
    <property type="protein sequence ID" value="XBY44834.1"/>
    <property type="molecule type" value="Genomic_DNA"/>
</dbReference>
<keyword evidence="8 11" id="KW-0472">Membrane</keyword>
<evidence type="ECO:0000256" key="5">
    <source>
        <dbReference type="ARBA" id="ARBA00022618"/>
    </source>
</evidence>
<protein>
    <submittedName>
        <fullName evidence="12">Protein TolR</fullName>
    </submittedName>
</protein>
<dbReference type="PANTHER" id="PTHR30558">
    <property type="entry name" value="EXBD MEMBRANE COMPONENT OF PMF-DRIVEN MACROMOLECULE IMPORT SYSTEM"/>
    <property type="match status" value="1"/>
</dbReference>
<keyword evidence="6 10" id="KW-0812">Transmembrane</keyword>
<evidence type="ECO:0000256" key="3">
    <source>
        <dbReference type="ARBA" id="ARBA00022475"/>
    </source>
</evidence>
<dbReference type="Pfam" id="PF02472">
    <property type="entry name" value="ExbD"/>
    <property type="match status" value="1"/>
</dbReference>
<dbReference type="GO" id="GO:0005886">
    <property type="term" value="C:plasma membrane"/>
    <property type="evidence" value="ECO:0007669"/>
    <property type="project" value="UniProtKB-SubCell"/>
</dbReference>
<dbReference type="GO" id="GO:0015031">
    <property type="term" value="P:protein transport"/>
    <property type="evidence" value="ECO:0007669"/>
    <property type="project" value="UniProtKB-KW"/>
</dbReference>
<organism evidence="12">
    <name type="scientific">Methyloraptor flagellatus</name>
    <dbReference type="NCBI Taxonomy" id="3162530"/>
    <lineage>
        <taxon>Bacteria</taxon>
        <taxon>Pseudomonadati</taxon>
        <taxon>Pseudomonadota</taxon>
        <taxon>Alphaproteobacteria</taxon>
        <taxon>Hyphomicrobiales</taxon>
        <taxon>Ancalomicrobiaceae</taxon>
        <taxon>Methyloraptor</taxon>
    </lineage>
</organism>
<evidence type="ECO:0000256" key="8">
    <source>
        <dbReference type="ARBA" id="ARBA00023136"/>
    </source>
</evidence>
<keyword evidence="4" id="KW-0997">Cell inner membrane</keyword>
<evidence type="ECO:0000256" key="10">
    <source>
        <dbReference type="RuleBase" id="RU003879"/>
    </source>
</evidence>
<evidence type="ECO:0000256" key="6">
    <source>
        <dbReference type="ARBA" id="ARBA00022692"/>
    </source>
</evidence>
<accession>A0AAU7XD85</accession>
<dbReference type="Gene3D" id="3.30.420.270">
    <property type="match status" value="1"/>
</dbReference>
<dbReference type="GO" id="GO:0051301">
    <property type="term" value="P:cell division"/>
    <property type="evidence" value="ECO:0007669"/>
    <property type="project" value="UniProtKB-KW"/>
</dbReference>
<dbReference type="GO" id="GO:0022857">
    <property type="term" value="F:transmembrane transporter activity"/>
    <property type="evidence" value="ECO:0007669"/>
    <property type="project" value="InterPro"/>
</dbReference>
<evidence type="ECO:0000256" key="1">
    <source>
        <dbReference type="ARBA" id="ARBA00004162"/>
    </source>
</evidence>
<dbReference type="RefSeq" id="WP_407049926.1">
    <property type="nucleotide sequence ID" value="NZ_CP158568.1"/>
</dbReference>
<reference evidence="12" key="1">
    <citation type="submission" date="2024-06" db="EMBL/GenBank/DDBJ databases">
        <title>Methylostella associata gen. nov., sp. nov., a novel Ancalomicrobiaceae-affiliated facultatively methylotrophic bacteria that feed on methanotrophs of the genus Methylococcus.</title>
        <authorList>
            <person name="Saltykova V."/>
            <person name="Danilova O.V."/>
            <person name="Oshkin I.Y."/>
            <person name="Belova S.E."/>
            <person name="Pimenov N.V."/>
            <person name="Dedysh S.N."/>
        </authorList>
    </citation>
    <scope>NUCLEOTIDE SEQUENCE</scope>
    <source>
        <strain evidence="12">S20</strain>
    </source>
</reference>
<keyword evidence="3" id="KW-1003">Cell membrane</keyword>
<dbReference type="AlphaFoldDB" id="A0AAU7XD85"/>
<sequence>MGMSVGSAGGNAGRRGRRRAGGAVMNEINMTPFIDVMLVLLIIFMVAAPLMTVGVPVDLPESRAKQMEGQTQPLTISIDGKGRIFVQEAEVAIDELVPKLMAIGKNGVEERIFVRADKAADYGAFMKVMGRINQAGFKKIGLVSTEEFAAK</sequence>
<comment type="subcellular location">
    <subcellularLocation>
        <location evidence="1">Cell membrane</location>
        <topology evidence="1">Single-pass membrane protein</topology>
    </subcellularLocation>
    <subcellularLocation>
        <location evidence="10">Cell membrane</location>
        <topology evidence="10">Single-pass type II membrane protein</topology>
    </subcellularLocation>
</comment>
<keyword evidence="9" id="KW-0131">Cell cycle</keyword>
<evidence type="ECO:0000256" key="4">
    <source>
        <dbReference type="ARBA" id="ARBA00022519"/>
    </source>
</evidence>
<evidence type="ECO:0000256" key="9">
    <source>
        <dbReference type="ARBA" id="ARBA00023306"/>
    </source>
</evidence>
<keyword evidence="10" id="KW-0653">Protein transport</keyword>
<keyword evidence="5" id="KW-0132">Cell division</keyword>
<comment type="similarity">
    <text evidence="2 10">Belongs to the ExbD/TolR family.</text>
</comment>
<keyword evidence="7 11" id="KW-1133">Transmembrane helix</keyword>
<name>A0AAU7XD85_9HYPH</name>